<dbReference type="Proteomes" id="UP001157418">
    <property type="component" value="Unassembled WGS sequence"/>
</dbReference>
<organism evidence="2 3">
    <name type="scientific">Lactuca virosa</name>
    <dbReference type="NCBI Taxonomy" id="75947"/>
    <lineage>
        <taxon>Eukaryota</taxon>
        <taxon>Viridiplantae</taxon>
        <taxon>Streptophyta</taxon>
        <taxon>Embryophyta</taxon>
        <taxon>Tracheophyta</taxon>
        <taxon>Spermatophyta</taxon>
        <taxon>Magnoliopsida</taxon>
        <taxon>eudicotyledons</taxon>
        <taxon>Gunneridae</taxon>
        <taxon>Pentapetalae</taxon>
        <taxon>asterids</taxon>
        <taxon>campanulids</taxon>
        <taxon>Asterales</taxon>
        <taxon>Asteraceae</taxon>
        <taxon>Cichorioideae</taxon>
        <taxon>Cichorieae</taxon>
        <taxon>Lactucinae</taxon>
        <taxon>Lactuca</taxon>
    </lineage>
</organism>
<evidence type="ECO:0000313" key="2">
    <source>
        <dbReference type="EMBL" id="CAH1421642.1"/>
    </source>
</evidence>
<gene>
    <name evidence="2" type="ORF">LVIROSA_LOCUS9033</name>
</gene>
<accession>A0AAU9M535</accession>
<dbReference type="EMBL" id="CAKMRJ010001112">
    <property type="protein sequence ID" value="CAH1421642.1"/>
    <property type="molecule type" value="Genomic_DNA"/>
</dbReference>
<evidence type="ECO:0000256" key="1">
    <source>
        <dbReference type="SAM" id="MobiDB-lite"/>
    </source>
</evidence>
<protein>
    <submittedName>
        <fullName evidence="2">Uncharacterized protein</fullName>
    </submittedName>
</protein>
<keyword evidence="3" id="KW-1185">Reference proteome</keyword>
<evidence type="ECO:0000313" key="3">
    <source>
        <dbReference type="Proteomes" id="UP001157418"/>
    </source>
</evidence>
<sequence length="134" mass="14623">MDAKLSYSIPQINNIMDAKTNLILNKINQHANVTSSGATSQQGGDGAEKEPEHLNTGGGLENVENPINNKIPILKFVIINPYHTKNVGKVNATKVHLEKQSLEEKLKDLKEKSFIDQKINVSYGSGKGKVTVIS</sequence>
<proteinExistence type="predicted"/>
<feature type="compositionally biased region" description="Polar residues" evidence="1">
    <location>
        <begin position="33"/>
        <end position="42"/>
    </location>
</feature>
<comment type="caution">
    <text evidence="2">The sequence shown here is derived from an EMBL/GenBank/DDBJ whole genome shotgun (WGS) entry which is preliminary data.</text>
</comment>
<feature type="region of interest" description="Disordered" evidence="1">
    <location>
        <begin position="33"/>
        <end position="62"/>
    </location>
</feature>
<name>A0AAU9M535_9ASTR</name>
<reference evidence="2 3" key="1">
    <citation type="submission" date="2022-01" db="EMBL/GenBank/DDBJ databases">
        <authorList>
            <person name="Xiong W."/>
            <person name="Schranz E."/>
        </authorList>
    </citation>
    <scope>NUCLEOTIDE SEQUENCE [LARGE SCALE GENOMIC DNA]</scope>
</reference>
<dbReference type="AlphaFoldDB" id="A0AAU9M535"/>